<dbReference type="STRING" id="1448308.A0A2T2N3E0"/>
<name>A0A2T2N3E0_CORCC</name>
<dbReference type="SUPFAM" id="SSF55021">
    <property type="entry name" value="ACT-like"/>
    <property type="match status" value="1"/>
</dbReference>
<evidence type="ECO:0000313" key="11">
    <source>
        <dbReference type="Proteomes" id="UP000240883"/>
    </source>
</evidence>
<evidence type="ECO:0000256" key="2">
    <source>
        <dbReference type="ARBA" id="ARBA00013147"/>
    </source>
</evidence>
<dbReference type="SUPFAM" id="SSF53850">
    <property type="entry name" value="Periplasmic binding protein-like II"/>
    <property type="match status" value="1"/>
</dbReference>
<keyword evidence="3" id="KW-0028">Amino-acid biosynthesis</keyword>
<dbReference type="Pfam" id="PF00800">
    <property type="entry name" value="PDT"/>
    <property type="match status" value="1"/>
</dbReference>
<evidence type="ECO:0000256" key="6">
    <source>
        <dbReference type="ARBA" id="ARBA00023239"/>
    </source>
</evidence>
<protein>
    <recommendedName>
        <fullName evidence="2">prephenate dehydratase</fullName>
        <ecNumber evidence="2">4.2.1.51</ecNumber>
    </recommendedName>
</protein>
<dbReference type="GO" id="GO:0004664">
    <property type="term" value="F:prephenate dehydratase activity"/>
    <property type="evidence" value="ECO:0007669"/>
    <property type="project" value="UniProtKB-EC"/>
</dbReference>
<evidence type="ECO:0000256" key="3">
    <source>
        <dbReference type="ARBA" id="ARBA00022605"/>
    </source>
</evidence>
<dbReference type="OrthoDB" id="983542at2759"/>
<dbReference type="EC" id="4.2.1.51" evidence="2"/>
<dbReference type="Gene3D" id="3.30.70.260">
    <property type="match status" value="1"/>
</dbReference>
<dbReference type="Gene3D" id="3.40.190.10">
    <property type="entry name" value="Periplasmic binding protein-like II"/>
    <property type="match status" value="2"/>
</dbReference>
<dbReference type="Proteomes" id="UP000240883">
    <property type="component" value="Unassembled WGS sequence"/>
</dbReference>
<dbReference type="InterPro" id="IPR008242">
    <property type="entry name" value="Chor_mutase/pphenate_deHydtase"/>
</dbReference>
<organism evidence="10 11">
    <name type="scientific">Corynespora cassiicola Philippines</name>
    <dbReference type="NCBI Taxonomy" id="1448308"/>
    <lineage>
        <taxon>Eukaryota</taxon>
        <taxon>Fungi</taxon>
        <taxon>Dikarya</taxon>
        <taxon>Ascomycota</taxon>
        <taxon>Pezizomycotina</taxon>
        <taxon>Dothideomycetes</taxon>
        <taxon>Pleosporomycetidae</taxon>
        <taxon>Pleosporales</taxon>
        <taxon>Corynesporascaceae</taxon>
        <taxon>Corynespora</taxon>
    </lineage>
</organism>
<evidence type="ECO:0000256" key="7">
    <source>
        <dbReference type="ARBA" id="ARBA00047848"/>
    </source>
</evidence>
<evidence type="ECO:0000313" key="10">
    <source>
        <dbReference type="EMBL" id="PSN59889.1"/>
    </source>
</evidence>
<dbReference type="Pfam" id="PF01842">
    <property type="entry name" value="ACT"/>
    <property type="match status" value="1"/>
</dbReference>
<accession>A0A2T2N3E0</accession>
<evidence type="ECO:0000259" key="9">
    <source>
        <dbReference type="PROSITE" id="PS51671"/>
    </source>
</evidence>
<evidence type="ECO:0000256" key="5">
    <source>
        <dbReference type="ARBA" id="ARBA00023222"/>
    </source>
</evidence>
<evidence type="ECO:0000259" key="8">
    <source>
        <dbReference type="PROSITE" id="PS51171"/>
    </source>
</evidence>
<dbReference type="PROSITE" id="PS51671">
    <property type="entry name" value="ACT"/>
    <property type="match status" value="1"/>
</dbReference>
<dbReference type="PROSITE" id="PS51171">
    <property type="entry name" value="PREPHENATE_DEHYDR_3"/>
    <property type="match status" value="1"/>
</dbReference>
<dbReference type="AlphaFoldDB" id="A0A2T2N3E0"/>
<dbReference type="PANTHER" id="PTHR21022:SF19">
    <property type="entry name" value="PREPHENATE DEHYDRATASE-RELATED"/>
    <property type="match status" value="1"/>
</dbReference>
<comment type="pathway">
    <text evidence="1">Amino-acid biosynthesis; L-phenylalanine biosynthesis; phenylpyruvate from prephenate: step 1/1.</text>
</comment>
<dbReference type="PIRSF" id="PIRSF001500">
    <property type="entry name" value="Chor_mut_pdt_Ppr"/>
    <property type="match status" value="1"/>
</dbReference>
<dbReference type="CDD" id="cd04905">
    <property type="entry name" value="ACT_CM-PDT"/>
    <property type="match status" value="1"/>
</dbReference>
<gene>
    <name evidence="10" type="ORF">BS50DRAFT_579691</name>
</gene>
<reference evidence="10 11" key="1">
    <citation type="journal article" date="2018" name="Front. Microbiol.">
        <title>Genome-Wide Analysis of Corynespora cassiicola Leaf Fall Disease Putative Effectors.</title>
        <authorList>
            <person name="Lopez D."/>
            <person name="Ribeiro S."/>
            <person name="Label P."/>
            <person name="Fumanal B."/>
            <person name="Venisse J.S."/>
            <person name="Kohler A."/>
            <person name="de Oliveira R.R."/>
            <person name="Labutti K."/>
            <person name="Lipzen A."/>
            <person name="Lail K."/>
            <person name="Bauer D."/>
            <person name="Ohm R.A."/>
            <person name="Barry K.W."/>
            <person name="Spatafora J."/>
            <person name="Grigoriev I.V."/>
            <person name="Martin F.M."/>
            <person name="Pujade-Renaud V."/>
        </authorList>
    </citation>
    <scope>NUCLEOTIDE SEQUENCE [LARGE SCALE GENOMIC DNA]</scope>
    <source>
        <strain evidence="10 11">Philippines</strain>
    </source>
</reference>
<evidence type="ECO:0000256" key="1">
    <source>
        <dbReference type="ARBA" id="ARBA00004741"/>
    </source>
</evidence>
<dbReference type="GO" id="GO:0009094">
    <property type="term" value="P:L-phenylalanine biosynthetic process"/>
    <property type="evidence" value="ECO:0007669"/>
    <property type="project" value="UniProtKB-UniPathway"/>
</dbReference>
<keyword evidence="5" id="KW-0584">Phenylalanine biosynthesis</keyword>
<dbReference type="EMBL" id="KZ678152">
    <property type="protein sequence ID" value="PSN59889.1"/>
    <property type="molecule type" value="Genomic_DNA"/>
</dbReference>
<keyword evidence="6" id="KW-0456">Lyase</keyword>
<keyword evidence="4" id="KW-0057">Aromatic amino acid biosynthesis</keyword>
<dbReference type="InterPro" id="IPR001086">
    <property type="entry name" value="Preph_deHydtase"/>
</dbReference>
<sequence length="329" mass="35268">MAGSTSDGKLVVAYLGPQASYTHQAALNYFPPSSTPAQLRPEPTIEDVFAAVHRGTATRGVVPFENSTNGSVVFTLDLLADLRGRYPDILVEGETYVRVRHCLLGHHPPTAAAAGPKEPGVDYSRIRTLYSHPQAWGQCNEFLNAHLKHAERQDVSSTSRAAEIVGRDRSGAVAAISSGIAAEVYGAEVLAEGIESRGDNETRFFVIRKGGAGAGADGEEKDDDGDGGDALDTHKSLVTFTVDHDDPGALAQSLSVFSRFGLNLTSINTRPSGVEKWNYVFFVEVKGRRKRVRGGDDQDGGKVNGALKALSGVCREWRFLGSWEIRAGA</sequence>
<dbReference type="PANTHER" id="PTHR21022">
    <property type="entry name" value="PREPHENATE DEHYDRATASE P PROTEIN"/>
    <property type="match status" value="1"/>
</dbReference>
<comment type="catalytic activity">
    <reaction evidence="7">
        <text>prephenate + H(+) = 3-phenylpyruvate + CO2 + H2O</text>
        <dbReference type="Rhea" id="RHEA:21648"/>
        <dbReference type="ChEBI" id="CHEBI:15377"/>
        <dbReference type="ChEBI" id="CHEBI:15378"/>
        <dbReference type="ChEBI" id="CHEBI:16526"/>
        <dbReference type="ChEBI" id="CHEBI:18005"/>
        <dbReference type="ChEBI" id="CHEBI:29934"/>
        <dbReference type="EC" id="4.2.1.51"/>
    </reaction>
</comment>
<feature type="domain" description="ACT" evidence="9">
    <location>
        <begin position="238"/>
        <end position="322"/>
    </location>
</feature>
<dbReference type="FunFam" id="3.40.190.10:FF:000034">
    <property type="entry name" value="Chorismate mutase/prephenate dehydratase"/>
    <property type="match status" value="1"/>
</dbReference>
<dbReference type="GO" id="GO:0005737">
    <property type="term" value="C:cytoplasm"/>
    <property type="evidence" value="ECO:0007669"/>
    <property type="project" value="TreeGrafter"/>
</dbReference>
<evidence type="ECO:0000256" key="4">
    <source>
        <dbReference type="ARBA" id="ARBA00023141"/>
    </source>
</evidence>
<dbReference type="InterPro" id="IPR002912">
    <property type="entry name" value="ACT_dom"/>
</dbReference>
<dbReference type="UniPathway" id="UPA00121">
    <property type="reaction ID" value="UER00345"/>
</dbReference>
<dbReference type="CDD" id="cd13532">
    <property type="entry name" value="PBP2_PDT_like"/>
    <property type="match status" value="1"/>
</dbReference>
<feature type="domain" description="Prephenate dehydratase" evidence="8">
    <location>
        <begin position="11"/>
        <end position="209"/>
    </location>
</feature>
<keyword evidence="11" id="KW-1185">Reference proteome</keyword>
<dbReference type="InterPro" id="IPR045865">
    <property type="entry name" value="ACT-like_dom_sf"/>
</dbReference>
<proteinExistence type="predicted"/>